<evidence type="ECO:0000313" key="3">
    <source>
        <dbReference type="Proteomes" id="UP000683246"/>
    </source>
</evidence>
<dbReference type="AlphaFoldDB" id="A0A8J8MPV5"/>
<feature type="domain" description="Uroporphyrinogen decarboxylase (URO-D)" evidence="1">
    <location>
        <begin position="215"/>
        <end position="416"/>
    </location>
</feature>
<dbReference type="GO" id="GO:0004853">
    <property type="term" value="F:uroporphyrinogen decarboxylase activity"/>
    <property type="evidence" value="ECO:0007669"/>
    <property type="project" value="InterPro"/>
</dbReference>
<dbReference type="InterPro" id="IPR000257">
    <property type="entry name" value="Uroporphyrinogen_deCOase"/>
</dbReference>
<keyword evidence="2" id="KW-0489">Methyltransferase</keyword>
<keyword evidence="3" id="KW-1185">Reference proteome</keyword>
<sequence>MNSRERLIKTINHQETDQIVTDLGSTLVTGISASALAKLRKHLGLKDEWVKVHEPFQLLGYVEEDLRRRLSIDVVGVSGPVTMFGYKNEGWKQWKMPDGTNVLVGKEFNTTIDEKGNTLIYPQGDTSVEPSGKLPKEGFYFDGLVRQKEIIPEKLNGKKDYGDDFKIMNDDDLRYIEEQINHYYYNTDYGINLGNFVAGLGDFAPLTGPGLKETRGIRDVEEWLIAHYLYPNYIHEIFDYQTEIALKNLQLLKEATGKKAQIIQISGTDFGTQQCEIMSPDTFREFYKPYYTKLNKWVHENTEWKTFYHCCGSVVKLLDDFVDMGIDILNPVQCSAKGMEAQFLKDNYGDKFVFWGGGVDTQHTLPFGTPDEVSKEVTNRLEIFSKGGGFVFNPIHNIQGPTPVENIVAMFDAVQAFNKK</sequence>
<dbReference type="GO" id="GO:0032259">
    <property type="term" value="P:methylation"/>
    <property type="evidence" value="ECO:0007669"/>
    <property type="project" value="UniProtKB-KW"/>
</dbReference>
<dbReference type="SUPFAM" id="SSF51726">
    <property type="entry name" value="UROD/MetE-like"/>
    <property type="match status" value="1"/>
</dbReference>
<dbReference type="Gene3D" id="3.20.20.210">
    <property type="match status" value="1"/>
</dbReference>
<proteinExistence type="predicted"/>
<dbReference type="PANTHER" id="PTHR47099:SF1">
    <property type="entry name" value="METHYLCOBAMIDE:COM METHYLTRANSFERASE MTBA"/>
    <property type="match status" value="1"/>
</dbReference>
<evidence type="ECO:0000259" key="1">
    <source>
        <dbReference type="Pfam" id="PF01208"/>
    </source>
</evidence>
<protein>
    <submittedName>
        <fullName evidence="2">Methyltransferase</fullName>
    </submittedName>
</protein>
<gene>
    <name evidence="2" type="ORF">HZI73_25080</name>
</gene>
<accession>A0A8J8MPV5</accession>
<name>A0A8J8MPV5_9FIRM</name>
<dbReference type="InterPro" id="IPR052024">
    <property type="entry name" value="Methanogen_methyltrans"/>
</dbReference>
<dbReference type="EMBL" id="CP058649">
    <property type="protein sequence ID" value="QUI25371.1"/>
    <property type="molecule type" value="Genomic_DNA"/>
</dbReference>
<dbReference type="Pfam" id="PF01208">
    <property type="entry name" value="URO-D"/>
    <property type="match status" value="1"/>
</dbReference>
<dbReference type="GO" id="GO:0006779">
    <property type="term" value="P:porphyrin-containing compound biosynthetic process"/>
    <property type="evidence" value="ECO:0007669"/>
    <property type="project" value="InterPro"/>
</dbReference>
<dbReference type="PANTHER" id="PTHR47099">
    <property type="entry name" value="METHYLCOBAMIDE:COM METHYLTRANSFERASE MTBA"/>
    <property type="match status" value="1"/>
</dbReference>
<organism evidence="2 3">
    <name type="scientific">Vallitalea pronyensis</name>
    <dbReference type="NCBI Taxonomy" id="1348613"/>
    <lineage>
        <taxon>Bacteria</taxon>
        <taxon>Bacillati</taxon>
        <taxon>Bacillota</taxon>
        <taxon>Clostridia</taxon>
        <taxon>Lachnospirales</taxon>
        <taxon>Vallitaleaceae</taxon>
        <taxon>Vallitalea</taxon>
    </lineage>
</organism>
<evidence type="ECO:0000313" key="2">
    <source>
        <dbReference type="EMBL" id="QUI25371.1"/>
    </source>
</evidence>
<dbReference type="GO" id="GO:0008168">
    <property type="term" value="F:methyltransferase activity"/>
    <property type="evidence" value="ECO:0007669"/>
    <property type="project" value="UniProtKB-KW"/>
</dbReference>
<dbReference type="InterPro" id="IPR038071">
    <property type="entry name" value="UROD/MetE-like_sf"/>
</dbReference>
<dbReference type="RefSeq" id="WP_212696075.1">
    <property type="nucleotide sequence ID" value="NZ_CP058649.1"/>
</dbReference>
<dbReference type="KEGG" id="vpy:HZI73_25080"/>
<keyword evidence="2" id="KW-0808">Transferase</keyword>
<dbReference type="Proteomes" id="UP000683246">
    <property type="component" value="Chromosome"/>
</dbReference>
<reference evidence="2" key="1">
    <citation type="submission" date="2020-07" db="EMBL/GenBank/DDBJ databases">
        <title>Vallitalea pronyensis genome.</title>
        <authorList>
            <person name="Postec A."/>
        </authorList>
    </citation>
    <scope>NUCLEOTIDE SEQUENCE</scope>
    <source>
        <strain evidence="2">FatNI3</strain>
    </source>
</reference>